<gene>
    <name evidence="2" type="ORF">HGG76_26920</name>
</gene>
<proteinExistence type="predicted"/>
<evidence type="ECO:0000256" key="1">
    <source>
        <dbReference type="SAM" id="MobiDB-lite"/>
    </source>
</evidence>
<reference evidence="2 3" key="1">
    <citation type="submission" date="2020-04" db="EMBL/GenBank/DDBJ databases">
        <title>Whole genome sequencing of clinical and environmental type strains of Ochrobactrum.</title>
        <authorList>
            <person name="Dharne M."/>
        </authorList>
    </citation>
    <scope>NUCLEOTIDE SEQUENCE [LARGE SCALE GENOMIC DNA]</scope>
    <source>
        <strain evidence="2 3">DSM 13340</strain>
    </source>
</reference>
<feature type="region of interest" description="Disordered" evidence="1">
    <location>
        <begin position="136"/>
        <end position="159"/>
    </location>
</feature>
<dbReference type="Proteomes" id="UP000558475">
    <property type="component" value="Unassembled WGS sequence"/>
</dbReference>
<organism evidence="2 3">
    <name type="scientific">Brucella tritici</name>
    <dbReference type="NCBI Taxonomy" id="94626"/>
    <lineage>
        <taxon>Bacteria</taxon>
        <taxon>Pseudomonadati</taxon>
        <taxon>Pseudomonadota</taxon>
        <taxon>Alphaproteobacteria</taxon>
        <taxon>Hyphomicrobiales</taxon>
        <taxon>Brucellaceae</taxon>
        <taxon>Brucella/Ochrobactrum group</taxon>
        <taxon>Brucella</taxon>
    </lineage>
</organism>
<accession>A0A7X6JBT2</accession>
<feature type="compositionally biased region" description="Acidic residues" evidence="1">
    <location>
        <begin position="144"/>
        <end position="159"/>
    </location>
</feature>
<evidence type="ECO:0000313" key="3">
    <source>
        <dbReference type="Proteomes" id="UP000558475"/>
    </source>
</evidence>
<comment type="caution">
    <text evidence="2">The sequence shown here is derived from an EMBL/GenBank/DDBJ whole genome shotgun (WGS) entry which is preliminary data.</text>
</comment>
<dbReference type="EMBL" id="JAAXZB010000005">
    <property type="protein sequence ID" value="NKW11237.1"/>
    <property type="molecule type" value="Genomic_DNA"/>
</dbReference>
<dbReference type="AlphaFoldDB" id="A0A7X6JBT2"/>
<evidence type="ECO:0000313" key="2">
    <source>
        <dbReference type="EMBL" id="NKW11237.1"/>
    </source>
</evidence>
<name>A0A7X6JBT2_9HYPH</name>
<sequence length="159" mass="18001">MIAARAGMAKANEPCRDFDSSFVVISADEDRRIEDILAGNPGEMVRAALTDGRVIEYGFDNHGLHPTTFDADHNPVPIVVENSEKHLVVVNYELRGLNIFIRREADEFVAENANGQRLIFNDLEIAYEYLKENDGDLSTYKADDSDESEEDVEYEYSDY</sequence>
<protein>
    <submittedName>
        <fullName evidence="2">Uncharacterized protein</fullName>
    </submittedName>
</protein>